<comment type="caution">
    <text evidence="7">The sequence shown here is derived from an EMBL/GenBank/DDBJ whole genome shotgun (WGS) entry which is preliminary data.</text>
</comment>
<dbReference type="OrthoDB" id="5958943at2759"/>
<dbReference type="InterPro" id="IPR036864">
    <property type="entry name" value="Zn2-C6_fun-type_DNA-bd_sf"/>
</dbReference>
<keyword evidence="3" id="KW-0804">Transcription</keyword>
<feature type="compositionally biased region" description="Low complexity" evidence="5">
    <location>
        <begin position="237"/>
        <end position="249"/>
    </location>
</feature>
<dbReference type="SUPFAM" id="SSF57701">
    <property type="entry name" value="Zn2/Cys6 DNA-binding domain"/>
    <property type="match status" value="1"/>
</dbReference>
<dbReference type="SMART" id="SM00066">
    <property type="entry name" value="GAL4"/>
    <property type="match status" value="1"/>
</dbReference>
<dbReference type="HOGENOM" id="CLU_012318_0_0_1"/>
<dbReference type="Proteomes" id="UP000018001">
    <property type="component" value="Unassembled WGS sequence"/>
</dbReference>
<feature type="region of interest" description="Disordered" evidence="5">
    <location>
        <begin position="62"/>
        <end position="84"/>
    </location>
</feature>
<feature type="compositionally biased region" description="Polar residues" evidence="5">
    <location>
        <begin position="69"/>
        <end position="79"/>
    </location>
</feature>
<evidence type="ECO:0000256" key="1">
    <source>
        <dbReference type="ARBA" id="ARBA00023015"/>
    </source>
</evidence>
<dbReference type="InterPro" id="IPR052897">
    <property type="entry name" value="Sec-Metab_Biosynth_Hydrolase"/>
</dbReference>
<proteinExistence type="predicted"/>
<dbReference type="InterPro" id="IPR001138">
    <property type="entry name" value="Zn2Cys6_DnaBD"/>
</dbReference>
<evidence type="ECO:0000256" key="4">
    <source>
        <dbReference type="ARBA" id="ARBA00023242"/>
    </source>
</evidence>
<evidence type="ECO:0000259" key="6">
    <source>
        <dbReference type="SMART" id="SM00066"/>
    </source>
</evidence>
<sequence length="990" mass="109912">MQNIPPEPSQRRQNASCDPCRRSKRRCLVEPHQERKTGTVCLTCRRLRYHCTFDFAESRRKRGKRTRSAADQSPTTDAFVSSDREASGFADSDFQAQFGQSNDILDSWLNFDADQFLNDNLVPFQNATESIESTLSPHGPTTIVGETQHDAASSLLPVRSEVTKGLLRRRAKSVVGCTLSSPIRLLNSSVNAVILDVHLTRIFETITGDCTSVFLDYDSNMYAGGHRYLIEDHGFHSSDTSSSTKSTPSGAVLLPSENVTRPSEDGALRSSTHGDNYTMTVSGAFLFLDHFSHLYGNRLSRAARNQSEELLREVIRVSSLQWLPESGSSLEIGSVPSDVPGGRRQKNGTSNVYADSWHRVRSLVRDAQSIRSFTVVLATIAFDMITIPQEVCGNTPELASRHEFLDTCLENLSSLDRLVTEYCANLGPSSQYGALMECCLNFARWFGYLRDTVAGLTTDRGCRLPEVPRDTQNILNYNPSMYFTDSQDNRAQLDDNIANVGRKAMTEAFHVWRQVIKVKQAKLKPENAHGAGGEAFKDIPSTLTAVAAFEQSFRTFINSCAEHFGVLSDISRKYFVYLVVFWDLGVLVLCETLRSMLNETDHSHMDMITNMRTCQWQAASSMAQMVGCVLELPAGEVFKEDSGLGADLPLILSHVSPGIVVIALEKALQQIIDWRFSSEYETVPEGIWELHVGTLLKGLVSMEVTIGGSRTAGLALQSLTREYGDILSQNMSKPVIVLTPGAWHRPEHYKYVIEDLQKLGYEAVGVTLPTVDSNPPLTSWDKDAEAVRMEILKHLDAGKDVIAIAHSYGGLVMSEGVKGLGKKAREEQGQKTGVLKLIYMCAVASQEGKTFAELTKAETEEEIAFDMQRQKAMTFQPDGNMVPKDRKLVCELLFNRCDPKDVEWAFDLMGSHPAGPLIVPLTYTAYREIPSTYIVTENDKALPPSTQERMIAQGGEGVFEVIRCQEGHSPWLSNPRFIVDCVRQAAGEEI</sequence>
<dbReference type="PANTHER" id="PTHR37017">
    <property type="entry name" value="AB HYDROLASE-1 DOMAIN-CONTAINING PROTEIN-RELATED"/>
    <property type="match status" value="1"/>
</dbReference>
<reference evidence="8" key="1">
    <citation type="journal article" date="2014" name="Genome Announc.">
        <title>Draft genome sequence of the formaldehyde-resistant fungus Byssochlamys spectabilis No. 5 (anamorph Paecilomyces variotii No. 5) (NBRC109023).</title>
        <authorList>
            <person name="Oka T."/>
            <person name="Ekino K."/>
            <person name="Fukuda K."/>
            <person name="Nomura Y."/>
        </authorList>
    </citation>
    <scope>NUCLEOTIDE SEQUENCE [LARGE SCALE GENOMIC DNA]</scope>
    <source>
        <strain evidence="8">No. 5 / NBRC 109023</strain>
    </source>
</reference>
<keyword evidence="2" id="KW-0238">DNA-binding</keyword>
<gene>
    <name evidence="7" type="ORF">PVAR5_4587</name>
</gene>
<dbReference type="InterPro" id="IPR029058">
    <property type="entry name" value="AB_hydrolase_fold"/>
</dbReference>
<dbReference type="GO" id="GO:0003677">
    <property type="term" value="F:DNA binding"/>
    <property type="evidence" value="ECO:0007669"/>
    <property type="project" value="UniProtKB-KW"/>
</dbReference>
<keyword evidence="4" id="KW-0539">Nucleus</keyword>
<accession>V5FES3</accession>
<dbReference type="SUPFAM" id="SSF53474">
    <property type="entry name" value="alpha/beta-Hydrolases"/>
    <property type="match status" value="1"/>
</dbReference>
<dbReference type="AlphaFoldDB" id="V5FES3"/>
<evidence type="ECO:0000256" key="3">
    <source>
        <dbReference type="ARBA" id="ARBA00023163"/>
    </source>
</evidence>
<dbReference type="GO" id="GO:0000981">
    <property type="term" value="F:DNA-binding transcription factor activity, RNA polymerase II-specific"/>
    <property type="evidence" value="ECO:0007669"/>
    <property type="project" value="InterPro"/>
</dbReference>
<evidence type="ECO:0000256" key="2">
    <source>
        <dbReference type="ARBA" id="ARBA00023125"/>
    </source>
</evidence>
<organism evidence="7 8">
    <name type="scientific">Byssochlamys spectabilis (strain No. 5 / NBRC 109023)</name>
    <name type="common">Paecilomyces variotii</name>
    <dbReference type="NCBI Taxonomy" id="1356009"/>
    <lineage>
        <taxon>Eukaryota</taxon>
        <taxon>Fungi</taxon>
        <taxon>Dikarya</taxon>
        <taxon>Ascomycota</taxon>
        <taxon>Pezizomycotina</taxon>
        <taxon>Eurotiomycetes</taxon>
        <taxon>Eurotiomycetidae</taxon>
        <taxon>Eurotiales</taxon>
        <taxon>Thermoascaceae</taxon>
        <taxon>Paecilomyces</taxon>
    </lineage>
</organism>
<dbReference type="Gene3D" id="3.40.50.1820">
    <property type="entry name" value="alpha/beta hydrolase"/>
    <property type="match status" value="1"/>
</dbReference>
<feature type="region of interest" description="Disordered" evidence="5">
    <location>
        <begin position="237"/>
        <end position="272"/>
    </location>
</feature>
<dbReference type="InterPro" id="IPR000073">
    <property type="entry name" value="AB_hydrolase_1"/>
</dbReference>
<protein>
    <recommendedName>
        <fullName evidence="6">Zn(2)-C6 fungal-type domain-containing protein</fullName>
    </recommendedName>
</protein>
<dbReference type="Pfam" id="PF12697">
    <property type="entry name" value="Abhydrolase_6"/>
    <property type="match status" value="1"/>
</dbReference>
<evidence type="ECO:0000256" key="5">
    <source>
        <dbReference type="SAM" id="MobiDB-lite"/>
    </source>
</evidence>
<dbReference type="CDD" id="cd00067">
    <property type="entry name" value="GAL4"/>
    <property type="match status" value="1"/>
</dbReference>
<evidence type="ECO:0000313" key="7">
    <source>
        <dbReference type="EMBL" id="GAD95939.1"/>
    </source>
</evidence>
<name>V5FES3_BYSSN</name>
<evidence type="ECO:0000313" key="8">
    <source>
        <dbReference type="Proteomes" id="UP000018001"/>
    </source>
</evidence>
<feature type="domain" description="Zn(2)-C6 fungal-type" evidence="6">
    <location>
        <begin position="11"/>
        <end position="62"/>
    </location>
</feature>
<dbReference type="eggNOG" id="ENOG502RS3K">
    <property type="taxonomic scope" value="Eukaryota"/>
</dbReference>
<dbReference type="InParanoid" id="V5FES3"/>
<keyword evidence="8" id="KW-1185">Reference proteome</keyword>
<dbReference type="Gene3D" id="4.10.240.10">
    <property type="entry name" value="Zn(2)-C6 fungal-type DNA-binding domain"/>
    <property type="match status" value="1"/>
</dbReference>
<dbReference type="GO" id="GO:0008270">
    <property type="term" value="F:zinc ion binding"/>
    <property type="evidence" value="ECO:0007669"/>
    <property type="project" value="InterPro"/>
</dbReference>
<dbReference type="PANTHER" id="PTHR37017:SF11">
    <property type="entry name" value="ESTERASE_LIPASE_THIOESTERASE DOMAIN-CONTAINING PROTEIN"/>
    <property type="match status" value="1"/>
</dbReference>
<keyword evidence="1" id="KW-0805">Transcription regulation</keyword>
<dbReference type="EMBL" id="BAUL01000143">
    <property type="protein sequence ID" value="GAD95939.1"/>
    <property type="molecule type" value="Genomic_DNA"/>
</dbReference>